<evidence type="ECO:0000313" key="2">
    <source>
        <dbReference type="Proteomes" id="UP000051298"/>
    </source>
</evidence>
<sequence length="178" mass="19852">MSNIYIMEAANLFCGDEDPTASKHLTLTELQLPNLQESFQDYHPGGSRVQIEVAVGIQKLEASFKLAGWDPDLLTQFGLGAASRKKFTAYGSIRSKRTGEAIEAKAVLEGRLGAANPEAFQRGEMQGFDYAISEILHYELHFGGVEKLYWDFFTADWRVDGTSQNADERNILRIPNGF</sequence>
<accession>A0A0P1EW59</accession>
<evidence type="ECO:0000313" key="1">
    <source>
        <dbReference type="EMBL" id="CUH59044.1"/>
    </source>
</evidence>
<gene>
    <name evidence="1" type="ORF">THS5294_00325</name>
</gene>
<organism evidence="1 2">
    <name type="scientific">Thalassobacter stenotrophicus</name>
    <dbReference type="NCBI Taxonomy" id="266809"/>
    <lineage>
        <taxon>Bacteria</taxon>
        <taxon>Pseudomonadati</taxon>
        <taxon>Pseudomonadota</taxon>
        <taxon>Alphaproteobacteria</taxon>
        <taxon>Rhodobacterales</taxon>
        <taxon>Roseobacteraceae</taxon>
        <taxon>Thalassobacter</taxon>
    </lineage>
</organism>
<dbReference type="EMBL" id="CYRX01000008">
    <property type="protein sequence ID" value="CUH59044.1"/>
    <property type="molecule type" value="Genomic_DNA"/>
</dbReference>
<reference evidence="1 2" key="1">
    <citation type="submission" date="2015-09" db="EMBL/GenBank/DDBJ databases">
        <authorList>
            <consortium name="Swine Surveillance"/>
        </authorList>
    </citation>
    <scope>NUCLEOTIDE SEQUENCE [LARGE SCALE GENOMIC DNA]</scope>
    <source>
        <strain evidence="1 2">CECT 5294</strain>
    </source>
</reference>
<protein>
    <submittedName>
        <fullName evidence="1">Major tail tube protein</fullName>
    </submittedName>
</protein>
<name>A0A0P1EW59_9RHOB</name>
<dbReference type="Pfam" id="PF04985">
    <property type="entry name" value="Phage_tube"/>
    <property type="match status" value="1"/>
</dbReference>
<dbReference type="RefSeq" id="WP_058122355.1">
    <property type="nucleotide sequence ID" value="NZ_CYRX01000008.1"/>
</dbReference>
<dbReference type="Proteomes" id="UP000051298">
    <property type="component" value="Unassembled WGS sequence"/>
</dbReference>
<dbReference type="AlphaFoldDB" id="A0A0P1EW59"/>
<dbReference type="InterPro" id="IPR006498">
    <property type="entry name" value="Tail_tube"/>
</dbReference>
<proteinExistence type="predicted"/>